<evidence type="ECO:0000313" key="1">
    <source>
        <dbReference type="EMBL" id="EMZ22419.1"/>
    </source>
</evidence>
<comment type="caution">
    <text evidence="1">The sequence shown here is derived from an EMBL/GenBank/DDBJ whole genome shotgun (WGS) entry which is preliminary data.</text>
</comment>
<dbReference type="OrthoDB" id="2042953at2"/>
<dbReference type="Proteomes" id="UP000012589">
    <property type="component" value="Unassembled WGS sequence"/>
</dbReference>
<reference evidence="1 2" key="1">
    <citation type="journal article" date="2014" name="Genome Announc.">
        <title>Draft genome sequences of the altered schaedler flora, a defined bacterial community from gnotobiotic mice.</title>
        <authorList>
            <person name="Wannemuehler M.J."/>
            <person name="Overstreet A.M."/>
            <person name="Ward D.V."/>
            <person name="Phillips G.J."/>
        </authorList>
    </citation>
    <scope>NUCLEOTIDE SEQUENCE [LARGE SCALE GENOMIC DNA]</scope>
    <source>
        <strain evidence="1 2">ASF492</strain>
    </source>
</reference>
<dbReference type="STRING" id="1235802.C823_04007"/>
<name>N2ADC0_9FIRM</name>
<organism evidence="1 2">
    <name type="scientific">Eubacterium plexicaudatum ASF492</name>
    <dbReference type="NCBI Taxonomy" id="1235802"/>
    <lineage>
        <taxon>Bacteria</taxon>
        <taxon>Bacillati</taxon>
        <taxon>Bacillota</taxon>
        <taxon>Clostridia</taxon>
        <taxon>Eubacteriales</taxon>
        <taxon>Eubacteriaceae</taxon>
        <taxon>Eubacterium</taxon>
    </lineage>
</organism>
<dbReference type="HOGENOM" id="CLU_2012271_0_0_9"/>
<protein>
    <submittedName>
        <fullName evidence="1">Uncharacterized protein</fullName>
    </submittedName>
</protein>
<dbReference type="EMBL" id="AQFT01000122">
    <property type="protein sequence ID" value="EMZ22419.1"/>
    <property type="molecule type" value="Genomic_DNA"/>
</dbReference>
<dbReference type="AlphaFoldDB" id="N2ADC0"/>
<evidence type="ECO:0000313" key="2">
    <source>
        <dbReference type="Proteomes" id="UP000012589"/>
    </source>
</evidence>
<proteinExistence type="predicted"/>
<keyword evidence="2" id="KW-1185">Reference proteome</keyword>
<sequence>MSEKIIRIKSGNEEFTMSVTEESYEAWKDSASEEAGMARAGNWLPAPTAGYHIFSVYTAASRGTAEFFYSTHFYLFSQQITKEYNVFMTGAPGILRVRFFCAFGCRHQPPFRGRAPPLVLKIV</sequence>
<gene>
    <name evidence="1" type="ORF">C823_04007</name>
</gene>
<accession>N2ADC0</accession>